<feature type="compositionally biased region" description="Basic and acidic residues" evidence="2">
    <location>
        <begin position="818"/>
        <end position="837"/>
    </location>
</feature>
<dbReference type="InterPro" id="IPR001680">
    <property type="entry name" value="WD40_rpt"/>
</dbReference>
<accession>A0A8T0FBT5</accession>
<comment type="caution">
    <text evidence="3">The sequence shown here is derived from an EMBL/GenBank/DDBJ whole genome shotgun (WGS) entry which is preliminary data.</text>
</comment>
<reference evidence="3" key="2">
    <citation type="submission" date="2020-06" db="EMBL/GenBank/DDBJ databases">
        <authorList>
            <person name="Sheffer M."/>
        </authorList>
    </citation>
    <scope>NUCLEOTIDE SEQUENCE</scope>
</reference>
<keyword evidence="3" id="KW-0969">Cilium</keyword>
<keyword evidence="1" id="KW-0175">Coiled coil</keyword>
<feature type="region of interest" description="Disordered" evidence="2">
    <location>
        <begin position="814"/>
        <end position="837"/>
    </location>
</feature>
<dbReference type="InterPro" id="IPR052993">
    <property type="entry name" value="CFA-57"/>
</dbReference>
<evidence type="ECO:0000313" key="3">
    <source>
        <dbReference type="EMBL" id="KAF8788744.1"/>
    </source>
</evidence>
<gene>
    <name evidence="3" type="ORF">HNY73_006750</name>
</gene>
<dbReference type="SUPFAM" id="SSF50978">
    <property type="entry name" value="WD40 repeat-like"/>
    <property type="match status" value="2"/>
</dbReference>
<dbReference type="Pfam" id="PF00400">
    <property type="entry name" value="WD40"/>
    <property type="match status" value="1"/>
</dbReference>
<dbReference type="PANTHER" id="PTHR32215">
    <property type="entry name" value="CILIA- AND FLAGELLA-ASSOCIATED PROTEIN 57"/>
    <property type="match status" value="1"/>
</dbReference>
<dbReference type="InterPro" id="IPR036322">
    <property type="entry name" value="WD40_repeat_dom_sf"/>
</dbReference>
<feature type="coiled-coil region" evidence="1">
    <location>
        <begin position="1161"/>
        <end position="1195"/>
    </location>
</feature>
<dbReference type="Gene3D" id="2.130.10.10">
    <property type="entry name" value="YVTN repeat-like/Quinoprotein amine dehydrogenase"/>
    <property type="match status" value="3"/>
</dbReference>
<protein>
    <submittedName>
        <fullName evidence="3">Cilia- and flagella-associated protein 57 like protein</fullName>
    </submittedName>
</protein>
<dbReference type="EMBL" id="JABXBU010000012">
    <property type="protein sequence ID" value="KAF8788744.1"/>
    <property type="molecule type" value="Genomic_DNA"/>
</dbReference>
<dbReference type="SMART" id="SM00320">
    <property type="entry name" value="WD40"/>
    <property type="match status" value="6"/>
</dbReference>
<dbReference type="PANTHER" id="PTHR32215:SF0">
    <property type="entry name" value="CILIA- AND FLAGELLA-ASSOCIATED PROTEIN 57"/>
    <property type="match status" value="1"/>
</dbReference>
<dbReference type="InterPro" id="IPR015943">
    <property type="entry name" value="WD40/YVTN_repeat-like_dom_sf"/>
</dbReference>
<organism evidence="3 4">
    <name type="scientific">Argiope bruennichi</name>
    <name type="common">Wasp spider</name>
    <name type="synonym">Aranea bruennichi</name>
    <dbReference type="NCBI Taxonomy" id="94029"/>
    <lineage>
        <taxon>Eukaryota</taxon>
        <taxon>Metazoa</taxon>
        <taxon>Ecdysozoa</taxon>
        <taxon>Arthropoda</taxon>
        <taxon>Chelicerata</taxon>
        <taxon>Arachnida</taxon>
        <taxon>Araneae</taxon>
        <taxon>Araneomorphae</taxon>
        <taxon>Entelegynae</taxon>
        <taxon>Araneoidea</taxon>
        <taxon>Araneidae</taxon>
        <taxon>Argiope</taxon>
    </lineage>
</organism>
<keyword evidence="3" id="KW-0282">Flagellum</keyword>
<keyword evidence="4" id="KW-1185">Reference proteome</keyword>
<evidence type="ECO:0000313" key="4">
    <source>
        <dbReference type="Proteomes" id="UP000807504"/>
    </source>
</evidence>
<evidence type="ECO:0000256" key="1">
    <source>
        <dbReference type="SAM" id="Coils"/>
    </source>
</evidence>
<proteinExistence type="predicted"/>
<dbReference type="AlphaFoldDB" id="A0A8T0FBT5"/>
<name>A0A8T0FBT5_ARGBR</name>
<sequence>MDLEFYYSFGVNSDLIRNMTFYNDTSVIFIAGKLCILFDIETYVQSIIHIVDGCELTALSRCENHLLVAIIGKDKPPSLCLFNIDSSTKRIFHGPAKIKSDRFHCISISTSLKFIAAQGYDPDWVLVIWSSTTREIIALFNPTSGKPRSFVHDISFHAGEREEVVVVGRDVFRVYEYQNEDGAEFGKFAEVIFEKYEEGERYFSIAWPQKENLAVCSLSGKILFFRGIDLVHEISVFGTLKDNINIDLFFLTSSSSQQKGVTGLGCTAEHLVCVVAGRIFVVYEGTEISEYSFCRCVYLPTSKTRDVFPGEASLAKDFITHFDFSVNSQVICATTSSGRLLYLDICNKNLRSENFKILLQRQHRNTIIAMDVARGRPLVATCCEQFVILWNYKTKNQELIMRFKDTILCLAIHPSGLYLVLCFAFHARVCCILHDKLKEYRRLNSKNCFMVSFSYGGHLLSLSSNTAIEVYDFLTFERLAKFEGHCGHISSLEWKDGDTKLVSCGERGVICEWDVISLCKLWDNCAVMSYSCLDVIPGENAIIAVGSCGVLKCVADGSVLWEYKCQKALSAITISADAKTLYTGASDGCIRKFSLPLTSDALNMFAHKGEITEMRFSLNYGLLFSVSIDGLLFAWKTGILVDGVTESVLGNTVLTNVSDITDLKERIELLRMSIKQCEIAFEFEAKLNRLNHEEIMKNMFIDHEMLVKDLNQTIGDVKDEIELVLFDSDVPKDLQELENSNRKTLFEQAEALALAYDRNGNFIKETLEIVDKCEGTLIEMEKDYTESWAHEVSKEEQILKNIADLQRAIEQEQQISQSKREGMIQDKKKFEEERRDEEDHLKELQEAYIEAKKFEIDTLANETMRLRHMVKLMKEDSLRKRKIASGQVDFDINEKLNAVEVLRRDFHSLKDKLKAKEKIALNQDIKYFEMRRVVGNLQRCHSVFKSTVERLKSEIKSIESETESCLREIKNVNDSIPLIEEKIRLSDEQTSTLDKKLRETIEGFRDKRTLLRDNQHILSKYKSLLHESLSQFCDAKELRKNILHLFDQVKSGVDESLDPNLKKEFSHQIQALQNTYQYIKADPTKVTKEQSLAEFKLSQENSKLLKEVHEIQKEQERLRDIIFEMEVAMGMPHTRQAKITKKINELRDKIEFVVSVLSQSADDKQSEIRKLDNLIEEQQYEIHRLKSELTSKQESGKR</sequence>
<reference evidence="3" key="1">
    <citation type="journal article" date="2020" name="bioRxiv">
        <title>Chromosome-level reference genome of the European wasp spider Argiope bruennichi: a resource for studies on range expansion and evolutionary adaptation.</title>
        <authorList>
            <person name="Sheffer M.M."/>
            <person name="Hoppe A."/>
            <person name="Krehenwinkel H."/>
            <person name="Uhl G."/>
            <person name="Kuss A.W."/>
            <person name="Jensen L."/>
            <person name="Jensen C."/>
            <person name="Gillespie R.G."/>
            <person name="Hoff K.J."/>
            <person name="Prost S."/>
        </authorList>
    </citation>
    <scope>NUCLEOTIDE SEQUENCE</scope>
</reference>
<evidence type="ECO:0000256" key="2">
    <source>
        <dbReference type="SAM" id="MobiDB-lite"/>
    </source>
</evidence>
<keyword evidence="3" id="KW-0966">Cell projection</keyword>
<dbReference type="Proteomes" id="UP000807504">
    <property type="component" value="Unassembled WGS sequence"/>
</dbReference>